<keyword evidence="2" id="KW-0472">Membrane</keyword>
<organism evidence="3 4">
    <name type="scientific">Chondromyces apiculatus DSM 436</name>
    <dbReference type="NCBI Taxonomy" id="1192034"/>
    <lineage>
        <taxon>Bacteria</taxon>
        <taxon>Pseudomonadati</taxon>
        <taxon>Myxococcota</taxon>
        <taxon>Polyangia</taxon>
        <taxon>Polyangiales</taxon>
        <taxon>Polyangiaceae</taxon>
        <taxon>Chondromyces</taxon>
    </lineage>
</organism>
<reference evidence="3 4" key="1">
    <citation type="submission" date="2013-05" db="EMBL/GenBank/DDBJ databases">
        <title>Genome assembly of Chondromyces apiculatus DSM 436.</title>
        <authorList>
            <person name="Sharma G."/>
            <person name="Khatri I."/>
            <person name="Kaur C."/>
            <person name="Mayilraj S."/>
            <person name="Subramanian S."/>
        </authorList>
    </citation>
    <scope>NUCLEOTIDE SEQUENCE [LARGE SCALE GENOMIC DNA]</scope>
    <source>
        <strain evidence="3 4">DSM 436</strain>
    </source>
</reference>
<evidence type="ECO:0000313" key="3">
    <source>
        <dbReference type="EMBL" id="EYF04896.1"/>
    </source>
</evidence>
<dbReference type="EMBL" id="ASRX01000028">
    <property type="protein sequence ID" value="EYF04896.1"/>
    <property type="molecule type" value="Genomic_DNA"/>
</dbReference>
<keyword evidence="2" id="KW-0812">Transmembrane</keyword>
<feature type="region of interest" description="Disordered" evidence="1">
    <location>
        <begin position="101"/>
        <end position="121"/>
    </location>
</feature>
<evidence type="ECO:0000256" key="2">
    <source>
        <dbReference type="SAM" id="Phobius"/>
    </source>
</evidence>
<sequence>MLIHHVRSTPQAVAEVLTGAAAGAALGAMIGPPGIVAGALLGGLVGAAAEVMLDRDRARAAQHEAELDTALGVLDGYIGEAPANQTAPRLGVYSAATATLSGSAARAPQPSEGPFQNVDAA</sequence>
<dbReference type="AlphaFoldDB" id="A0A017T8F8"/>
<proteinExistence type="predicted"/>
<evidence type="ECO:0000313" key="4">
    <source>
        <dbReference type="Proteomes" id="UP000019678"/>
    </source>
</evidence>
<feature type="transmembrane region" description="Helical" evidence="2">
    <location>
        <begin position="35"/>
        <end position="53"/>
    </location>
</feature>
<accession>A0A017T8F8</accession>
<protein>
    <recommendedName>
        <fullName evidence="5">Glycine zipper domain-containing protein</fullName>
    </recommendedName>
</protein>
<evidence type="ECO:0000256" key="1">
    <source>
        <dbReference type="SAM" id="MobiDB-lite"/>
    </source>
</evidence>
<dbReference type="OrthoDB" id="9965870at2"/>
<keyword evidence="2" id="KW-1133">Transmembrane helix</keyword>
<comment type="caution">
    <text evidence="3">The sequence shown here is derived from an EMBL/GenBank/DDBJ whole genome shotgun (WGS) entry which is preliminary data.</text>
</comment>
<keyword evidence="4" id="KW-1185">Reference proteome</keyword>
<dbReference type="STRING" id="1192034.CAP_3707"/>
<evidence type="ECO:0008006" key="5">
    <source>
        <dbReference type="Google" id="ProtNLM"/>
    </source>
</evidence>
<dbReference type="Proteomes" id="UP000019678">
    <property type="component" value="Unassembled WGS sequence"/>
</dbReference>
<name>A0A017T8F8_9BACT</name>
<gene>
    <name evidence="3" type="ORF">CAP_3707</name>
</gene>